<keyword evidence="2" id="KW-0479">Metal-binding</keyword>
<feature type="active site" description="Proton donor" evidence="1">
    <location>
        <position position="65"/>
    </location>
</feature>
<reference evidence="4" key="1">
    <citation type="submission" date="2016-05" db="EMBL/GenBank/DDBJ databases">
        <authorList>
            <person name="Wang W."/>
            <person name="Zhu L."/>
        </authorList>
    </citation>
    <scope>NUCLEOTIDE SEQUENCE [LARGE SCALE GENOMIC DNA]</scope>
    <source>
        <strain evidence="4">W-2</strain>
    </source>
</reference>
<dbReference type="RefSeq" id="WP_064551930.1">
    <property type="nucleotide sequence ID" value="NZ_LXMA01000023.1"/>
</dbReference>
<evidence type="ECO:0008006" key="5">
    <source>
        <dbReference type="Google" id="ProtNLM"/>
    </source>
</evidence>
<evidence type="ECO:0000313" key="3">
    <source>
        <dbReference type="EMBL" id="OAT72961.1"/>
    </source>
</evidence>
<dbReference type="AlphaFoldDB" id="A0A1B7KS97"/>
<comment type="caution">
    <text evidence="3">The sequence shown here is derived from an EMBL/GenBank/DDBJ whole genome shotgun (WGS) entry which is preliminary data.</text>
</comment>
<dbReference type="PANTHER" id="PTHR30304:SF0">
    <property type="entry name" value="D-TAGATOSE-1,6-BISPHOSPHATE ALDOLASE SUBUNIT GATY-RELATED"/>
    <property type="match status" value="1"/>
</dbReference>
<dbReference type="OrthoDB" id="9803995at2"/>
<feature type="binding site" evidence="2">
    <location>
        <position position="66"/>
    </location>
    <ligand>
        <name>Zn(2+)</name>
        <dbReference type="ChEBI" id="CHEBI:29105"/>
        <label>1</label>
        <note>catalytic</note>
    </ligand>
</feature>
<protein>
    <recommendedName>
        <fullName evidence="5">Fructose-bisphosphate aldolase</fullName>
    </recommendedName>
</protein>
<dbReference type="SUPFAM" id="SSF51569">
    <property type="entry name" value="Aldolase"/>
    <property type="match status" value="1"/>
</dbReference>
<dbReference type="InterPro" id="IPR013785">
    <property type="entry name" value="Aldolase_TIM"/>
</dbReference>
<evidence type="ECO:0000256" key="1">
    <source>
        <dbReference type="PIRSR" id="PIRSR001359-1"/>
    </source>
</evidence>
<gene>
    <name evidence="3" type="ORF">A7K69_08525</name>
</gene>
<dbReference type="Pfam" id="PF01116">
    <property type="entry name" value="F_bP_aldolase"/>
    <property type="match status" value="1"/>
</dbReference>
<feature type="binding site" evidence="2">
    <location>
        <position position="118"/>
    </location>
    <ligand>
        <name>Zn(2+)</name>
        <dbReference type="ChEBI" id="CHEBI:29105"/>
        <label>2</label>
    </ligand>
</feature>
<proteinExistence type="predicted"/>
<evidence type="ECO:0000313" key="4">
    <source>
        <dbReference type="Proteomes" id="UP000078290"/>
    </source>
</evidence>
<organism evidence="3 4">
    <name type="scientific">Parageobacillus thermoglucosidasius</name>
    <name type="common">Geobacillus thermoglucosidasius</name>
    <dbReference type="NCBI Taxonomy" id="1426"/>
    <lineage>
        <taxon>Bacteria</taxon>
        <taxon>Bacillati</taxon>
        <taxon>Bacillota</taxon>
        <taxon>Bacilli</taxon>
        <taxon>Bacillales</taxon>
        <taxon>Anoxybacillaceae</taxon>
        <taxon>Parageobacillus</taxon>
    </lineage>
</organism>
<feature type="binding site" evidence="2">
    <location>
        <position position="187"/>
    </location>
    <ligand>
        <name>Zn(2+)</name>
        <dbReference type="ChEBI" id="CHEBI:29105"/>
        <label>1</label>
        <note>catalytic</note>
    </ligand>
</feature>
<dbReference type="InterPro" id="IPR050246">
    <property type="entry name" value="Class_II_FBP_aldolase"/>
</dbReference>
<name>A0A1B7KS97_PARTM</name>
<dbReference type="Proteomes" id="UP000078290">
    <property type="component" value="Unassembled WGS sequence"/>
</dbReference>
<dbReference type="InterPro" id="IPR000771">
    <property type="entry name" value="FBA_II"/>
</dbReference>
<accession>A0A1B7KS97</accession>
<dbReference type="PIRSF" id="PIRSF001359">
    <property type="entry name" value="F_bP_aldolase_II"/>
    <property type="match status" value="1"/>
</dbReference>
<comment type="cofactor">
    <cofactor evidence="2">
        <name>Zn(2+)</name>
        <dbReference type="ChEBI" id="CHEBI:29105"/>
    </cofactor>
    <text evidence="2">Binds 2 Zn(2+) ions per subunit. One is catalytic and the other provides a structural contribution.</text>
</comment>
<sequence>MENILAININDMIDVQAIVESSINVKDPIIFNVSKAAIKFAGLEYLVSLFEVAKKKKPNILLQLDHATEFDYIQKCVEMAPFDIVMADGSKKDLEENIKFTKQVVELGKKIGFQVEGEIGIVPDSLQEWNETCYTNVEDAKYFVQETDVDYLAVSVGNVHGFGEKQKLNQALIKELSKATGKPLVLHGADFLNDEELIQAMKNGIRKINIGPDIRVPYYDTLVNFKGHSNVDHRKALLDAKEAMKRVLEHKLKIVYRGEKISI</sequence>
<dbReference type="GO" id="GO:0005975">
    <property type="term" value="P:carbohydrate metabolic process"/>
    <property type="evidence" value="ECO:0007669"/>
    <property type="project" value="InterPro"/>
</dbReference>
<dbReference type="PANTHER" id="PTHR30304">
    <property type="entry name" value="D-TAGATOSE-1,6-BISPHOSPHATE ALDOLASE"/>
    <property type="match status" value="1"/>
</dbReference>
<dbReference type="GO" id="GO:0016832">
    <property type="term" value="F:aldehyde-lyase activity"/>
    <property type="evidence" value="ECO:0007669"/>
    <property type="project" value="InterPro"/>
</dbReference>
<keyword evidence="2" id="KW-0862">Zinc</keyword>
<feature type="binding site" evidence="2">
    <location>
        <position position="160"/>
    </location>
    <ligand>
        <name>Zn(2+)</name>
        <dbReference type="ChEBI" id="CHEBI:29105"/>
        <label>1</label>
        <note>catalytic</note>
    </ligand>
</feature>
<feature type="binding site" evidence="2">
    <location>
        <position position="88"/>
    </location>
    <ligand>
        <name>Zn(2+)</name>
        <dbReference type="ChEBI" id="CHEBI:29105"/>
        <label>2</label>
    </ligand>
</feature>
<dbReference type="GO" id="GO:0008270">
    <property type="term" value="F:zinc ion binding"/>
    <property type="evidence" value="ECO:0007669"/>
    <property type="project" value="InterPro"/>
</dbReference>
<evidence type="ECO:0000256" key="2">
    <source>
        <dbReference type="PIRSR" id="PIRSR001359-3"/>
    </source>
</evidence>
<dbReference type="EMBL" id="LXMA01000023">
    <property type="protein sequence ID" value="OAT72961.1"/>
    <property type="molecule type" value="Genomic_DNA"/>
</dbReference>
<dbReference type="Gene3D" id="3.20.20.70">
    <property type="entry name" value="Aldolase class I"/>
    <property type="match status" value="1"/>
</dbReference>